<dbReference type="GO" id="GO:0006511">
    <property type="term" value="P:ubiquitin-dependent protein catabolic process"/>
    <property type="evidence" value="ECO:0007669"/>
    <property type="project" value="InterPro"/>
</dbReference>
<dbReference type="SMART" id="SM00884">
    <property type="entry name" value="Cullin_Nedd8"/>
    <property type="match status" value="1"/>
</dbReference>
<reference evidence="7" key="3">
    <citation type="submission" date="2014-05" db="EMBL/GenBank/DDBJ databases">
        <authorList>
            <person name="Aslett M.A."/>
            <person name="De Silva N."/>
        </authorList>
    </citation>
    <scope>NUCLEOTIDE SEQUENCE</scope>
    <source>
        <strain evidence="7">17X</strain>
    </source>
</reference>
<evidence type="ECO:0000259" key="5">
    <source>
        <dbReference type="PROSITE" id="PS50069"/>
    </source>
</evidence>
<dbReference type="SMART" id="SM00182">
    <property type="entry name" value="CULLIN"/>
    <property type="match status" value="1"/>
</dbReference>
<evidence type="ECO:0000256" key="3">
    <source>
        <dbReference type="RuleBase" id="RU003829"/>
    </source>
</evidence>
<dbReference type="SUPFAM" id="SSF74788">
    <property type="entry name" value="Cullin repeat-like"/>
    <property type="match status" value="1"/>
</dbReference>
<dbReference type="Pfam" id="PF26557">
    <property type="entry name" value="Cullin_AB"/>
    <property type="match status" value="1"/>
</dbReference>
<dbReference type="VEuPathDB" id="PlasmoDB:Py17XNL_001105695"/>
<dbReference type="Proteomes" id="UP000072874">
    <property type="component" value="Chromosome 11"/>
</dbReference>
<dbReference type="PROSITE" id="PS50069">
    <property type="entry name" value="CULLIN_2"/>
    <property type="match status" value="1"/>
</dbReference>
<dbReference type="InterPro" id="IPR019559">
    <property type="entry name" value="Cullin_neddylation_domain"/>
</dbReference>
<evidence type="ECO:0000313" key="7">
    <source>
        <dbReference type="EMBL" id="VTZ79573.1"/>
    </source>
</evidence>
<reference evidence="6" key="2">
    <citation type="submission" date="2014-05" db="EMBL/GenBank/DDBJ databases">
        <authorList>
            <person name="Aslett A.Martin."/>
            <person name="De Silva Nishadi"/>
        </authorList>
    </citation>
    <scope>NUCLEOTIDE SEQUENCE</scope>
    <source>
        <strain evidence="6">YM</strain>
    </source>
</reference>
<name>A0A078KCD5_PLAYE</name>
<evidence type="ECO:0000256" key="2">
    <source>
        <dbReference type="PROSITE-ProRule" id="PRU00330"/>
    </source>
</evidence>
<dbReference type="RefSeq" id="XP_022812434.1">
    <property type="nucleotide sequence ID" value="XM_022956547.1"/>
</dbReference>
<comment type="similarity">
    <text evidence="1 2 3">Belongs to the cullin family.</text>
</comment>
<dbReference type="InterPro" id="IPR016158">
    <property type="entry name" value="Cullin_homology"/>
</dbReference>
<dbReference type="GO" id="GO:0031625">
    <property type="term" value="F:ubiquitin protein ligase binding"/>
    <property type="evidence" value="ECO:0007669"/>
    <property type="project" value="InterPro"/>
</dbReference>
<organism evidence="6 9">
    <name type="scientific">Plasmodium yoelii</name>
    <dbReference type="NCBI Taxonomy" id="5861"/>
    <lineage>
        <taxon>Eukaryota</taxon>
        <taxon>Sar</taxon>
        <taxon>Alveolata</taxon>
        <taxon>Apicomplexa</taxon>
        <taxon>Aconoidasida</taxon>
        <taxon>Haemosporida</taxon>
        <taxon>Plasmodiidae</taxon>
        <taxon>Plasmodium</taxon>
        <taxon>Plasmodium (Vinckeia)</taxon>
    </lineage>
</organism>
<dbReference type="AlphaFoldDB" id="A0A078KCD5"/>
<dbReference type="Proteomes" id="UP000072904">
    <property type="component" value="Chromosome 11"/>
</dbReference>
<dbReference type="EMBL" id="LM993665">
    <property type="protein sequence ID" value="VTZ79573.1"/>
    <property type="molecule type" value="Genomic_DNA"/>
</dbReference>
<feature type="compositionally biased region" description="Basic and acidic residues" evidence="4">
    <location>
        <begin position="570"/>
        <end position="581"/>
    </location>
</feature>
<dbReference type="OMA" id="LCHEQMR"/>
<dbReference type="InterPro" id="IPR059120">
    <property type="entry name" value="Cullin-like_AB"/>
</dbReference>
<feature type="compositionally biased region" description="Polar residues" evidence="4">
    <location>
        <begin position="590"/>
        <end position="600"/>
    </location>
</feature>
<accession>A0A078KCD5</accession>
<dbReference type="InterPro" id="IPR016159">
    <property type="entry name" value="Cullin_repeat-like_dom_sf"/>
</dbReference>
<evidence type="ECO:0000313" key="9">
    <source>
        <dbReference type="Proteomes" id="UP000072904"/>
    </source>
</evidence>
<evidence type="ECO:0000256" key="4">
    <source>
        <dbReference type="SAM" id="MobiDB-lite"/>
    </source>
</evidence>
<sequence>MDPSAFKNFPVFYIKNKENVNIDNEQFSSSLRKFEEYIQSCFDFLPFKELKIDSENIFIIKNLFDFFVFYDCDRLICETIENKCKEKTIAFFEDLETKINNNEFKNVETFLNYYVHIWNNFSSVIVHLEDILESFNSYNKITSVNFDTPSYIFTEIWKKYTHDFTKIKNIIISSTSEYLKWDKIFCETKFYQYVCMDIYNDENAKNMLINIDNIKYEQVGIDKCINYSHENYQTDKTNEINFDQKENQPNVINYDIEKDNTNVSIHSSDDTLLLNNSSKKENNNNNFVCKENSTKINEKLLSTVLRIIDILGMYEEFEKVYKNETYAYFKNRVKKSNKMLINEKNKIIDNRLYNFPNEIENYLCHEQMRCRKFLKEETEIDILNMLKELLIVNHKDILYQKEYIDYCIINEKYDSLRILYLFSLNLNITEEFCNLFCNSVETIGVDLINNLINNRNNINILNDNFIQLINFKLNIDRIIIMSFRYSYFFTKKWKEVLEHILNKGDQAEKYMPIILSIYLNNLMMMYNACINKLRKYYILNKEIKNKKYRNNISNPHFLSNTDSVGIVERETDQDSNSKGDQESGVENDNELNNQYSYSDYDNSGNGDKIYMHYHAEKAERAKKVEKVEKLFTMYQDVGKCIMSIVTIVLSLFKYISDKEKFEKYYRIFMCKRLINDNSFNIVLDIKVFKTLKKECGQQFTKKIESILKDMKITSKIVKRFYNEMPHNSIKLLKKKKYFVNIIFNEIWDYNKLENSVIYPESVKMCNDYFLKYYKRYNKSKNITFLPLFGLCTLKVNFSRITKKKEYSRWQADILQLLEKNDSNKNSVKSESDNNLFCKKKKKKKIYITVTIIQALCLLQFNKNLEYTINELSDMTGISIDNILCYLKSIYSDGETQILIYDEINKIFKVNSQFKSKKKHLVVDYADTTYKDNTNIPALTQENMENEDISLHIDAAIVKFLKVEGKASQMNICEYIKKKMNISSNEQITNRVSSLVNREFIFFQNDLYHYEL</sequence>
<dbReference type="VEuPathDB" id="PlasmoDB:PYYM_1130900"/>
<feature type="domain" description="Cullin family profile" evidence="5">
    <location>
        <begin position="648"/>
        <end position="890"/>
    </location>
</feature>
<evidence type="ECO:0000313" key="6">
    <source>
        <dbReference type="EMBL" id="CDU18988.1"/>
    </source>
</evidence>
<dbReference type="EMBL" id="LK934639">
    <property type="protein sequence ID" value="CDU18988.1"/>
    <property type="molecule type" value="Genomic_DNA"/>
</dbReference>
<dbReference type="InterPro" id="IPR036390">
    <property type="entry name" value="WH_DNA-bd_sf"/>
</dbReference>
<reference evidence="7" key="4">
    <citation type="submission" date="2019-05" db="EMBL/GenBank/DDBJ databases">
        <authorList>
            <consortium name="Pathogen Informatics"/>
        </authorList>
    </citation>
    <scope>NUCLEOTIDE SEQUENCE</scope>
    <source>
        <strain evidence="7">17X</strain>
    </source>
</reference>
<protein>
    <submittedName>
        <fullName evidence="6">Cullin-like protein, putative</fullName>
    </submittedName>
</protein>
<reference evidence="8 9" key="1">
    <citation type="journal article" date="2014" name="BMC Biol.">
        <title>A comprehensive evaluation of rodent malaria parasite genomes and gene expression.</title>
        <authorList>
            <person name="Otto T.D."/>
            <person name="Bohme U."/>
            <person name="Jackson A.P."/>
            <person name="Hunt M."/>
            <person name="Franke-Fayard B."/>
            <person name="Hoeijmakers W.A."/>
            <person name="Religa A.A."/>
            <person name="Robertson L."/>
            <person name="Sanders M."/>
            <person name="Ogun S.A."/>
            <person name="Cunningham D."/>
            <person name="Erhart A."/>
            <person name="Billker O."/>
            <person name="Khan S.M."/>
            <person name="Stunnenberg H.G."/>
            <person name="Langhorne J."/>
            <person name="Holder A.A."/>
            <person name="Waters A.P."/>
            <person name="Newbold C.I."/>
            <person name="Pain A."/>
            <person name="Berriman M."/>
            <person name="Janse C.J."/>
        </authorList>
    </citation>
    <scope>NUCLEOTIDE SEQUENCE [LARGE SCALE GENOMIC DNA]</scope>
    <source>
        <strain evidence="7 8">17X</strain>
        <strain evidence="6 9">YM</strain>
    </source>
</reference>
<dbReference type="Pfam" id="PF00888">
    <property type="entry name" value="Cullin"/>
    <property type="match status" value="2"/>
</dbReference>
<dbReference type="SUPFAM" id="SSF46785">
    <property type="entry name" value="Winged helix' DNA-binding domain"/>
    <property type="match status" value="1"/>
</dbReference>
<dbReference type="Gene3D" id="1.20.1310.10">
    <property type="entry name" value="Cullin Repeats"/>
    <property type="match status" value="2"/>
</dbReference>
<proteinExistence type="inferred from homology"/>
<dbReference type="InterPro" id="IPR036317">
    <property type="entry name" value="Cullin_homology_sf"/>
</dbReference>
<dbReference type="InterPro" id="IPR001373">
    <property type="entry name" value="Cullin_N"/>
</dbReference>
<gene>
    <name evidence="7" type="ORF">PY17X_1130100</name>
    <name evidence="6" type="ORF">PYYM_1130900</name>
</gene>
<dbReference type="SUPFAM" id="SSF75632">
    <property type="entry name" value="Cullin homology domain"/>
    <property type="match status" value="1"/>
</dbReference>
<dbReference type="VEuPathDB" id="PlasmoDB:PY17X_1130100"/>
<dbReference type="VEuPathDB" id="PlasmoDB:PY02229"/>
<dbReference type="GeneID" id="3807402"/>
<evidence type="ECO:0000313" key="8">
    <source>
        <dbReference type="Proteomes" id="UP000072874"/>
    </source>
</evidence>
<dbReference type="Gene3D" id="3.30.230.130">
    <property type="entry name" value="Cullin, Chain C, Domain 2"/>
    <property type="match status" value="1"/>
</dbReference>
<dbReference type="KEGG" id="pyo:PY17X_1130100"/>
<dbReference type="OrthoDB" id="27073at2759"/>
<feature type="region of interest" description="Disordered" evidence="4">
    <location>
        <begin position="570"/>
        <end position="600"/>
    </location>
</feature>
<evidence type="ECO:0000256" key="1">
    <source>
        <dbReference type="ARBA" id="ARBA00006019"/>
    </source>
</evidence>
<dbReference type="PANTHER" id="PTHR11932">
    <property type="entry name" value="CULLIN"/>
    <property type="match status" value="1"/>
</dbReference>
<dbReference type="InterPro" id="IPR045093">
    <property type="entry name" value="Cullin"/>
</dbReference>